<feature type="transmembrane region" description="Helical" evidence="1">
    <location>
        <begin position="14"/>
        <end position="35"/>
    </location>
</feature>
<reference evidence="2 3" key="1">
    <citation type="journal article" date="2013" name="Nature">
        <title>Anaerobic oxidation of methane coupled to nitrate reduction in a novel archaeal lineage.</title>
        <authorList>
            <person name="Haroon M.F."/>
            <person name="Hu S."/>
            <person name="Shi Y."/>
            <person name="Imelfort M."/>
            <person name="Keller J."/>
            <person name="Hugenholtz P."/>
            <person name="Yuan Z."/>
            <person name="Tyson G.W."/>
        </authorList>
    </citation>
    <scope>NUCLEOTIDE SEQUENCE [LARGE SCALE GENOMIC DNA]</scope>
    <source>
        <strain evidence="2 3">ANME-2d</strain>
    </source>
</reference>
<evidence type="ECO:0000313" key="3">
    <source>
        <dbReference type="Proteomes" id="UP000027153"/>
    </source>
</evidence>
<keyword evidence="3" id="KW-1185">Reference proteome</keyword>
<comment type="caution">
    <text evidence="2">The sequence shown here is derived from an EMBL/GenBank/DDBJ whole genome shotgun (WGS) entry which is preliminary data.</text>
</comment>
<dbReference type="Proteomes" id="UP000027153">
    <property type="component" value="Unassembled WGS sequence"/>
</dbReference>
<dbReference type="RefSeq" id="WP_048089056.1">
    <property type="nucleotide sequence ID" value="NZ_JMIY01000001.1"/>
</dbReference>
<proteinExistence type="predicted"/>
<gene>
    <name evidence="2" type="ORF">ANME2D_00632</name>
</gene>
<dbReference type="AlphaFoldDB" id="A0A062V3B1"/>
<protein>
    <submittedName>
        <fullName evidence="2">Uncharacterized protein</fullName>
    </submittedName>
</protein>
<keyword evidence="1" id="KW-0812">Transmembrane</keyword>
<keyword evidence="1" id="KW-1133">Transmembrane helix</keyword>
<name>A0A062V3B1_9EURY</name>
<keyword evidence="1" id="KW-0472">Membrane</keyword>
<evidence type="ECO:0000256" key="1">
    <source>
        <dbReference type="SAM" id="Phobius"/>
    </source>
</evidence>
<dbReference type="EMBL" id="JMIY01000001">
    <property type="protein sequence ID" value="KCZ73561.1"/>
    <property type="molecule type" value="Genomic_DNA"/>
</dbReference>
<evidence type="ECO:0000313" key="2">
    <source>
        <dbReference type="EMBL" id="KCZ73561.1"/>
    </source>
</evidence>
<accession>A0A062V3B1</accession>
<sequence length="59" mass="6957">MQMMDWMFGSTSQWPIYTLIIVVVILGLISIYLTCMTLAELRQMRSVFERVEKLLQSIE</sequence>
<organism evidence="2 3">
    <name type="scientific">Candidatus Methanoperedens nitratireducens</name>
    <dbReference type="NCBI Taxonomy" id="1392998"/>
    <lineage>
        <taxon>Archaea</taxon>
        <taxon>Methanobacteriati</taxon>
        <taxon>Methanobacteriota</taxon>
        <taxon>Stenosarchaea group</taxon>
        <taxon>Methanomicrobia</taxon>
        <taxon>Methanosarcinales</taxon>
        <taxon>ANME-2 cluster</taxon>
        <taxon>Candidatus Methanoperedentaceae</taxon>
        <taxon>Candidatus Methanoperedens</taxon>
    </lineage>
</organism>